<dbReference type="EMBL" id="MGER01000045">
    <property type="protein sequence ID" value="OGL87867.1"/>
    <property type="molecule type" value="Genomic_DNA"/>
</dbReference>
<comment type="caution">
    <text evidence="1">The sequence shown here is derived from an EMBL/GenBank/DDBJ whole genome shotgun (WGS) entry which is preliminary data.</text>
</comment>
<proteinExistence type="predicted"/>
<evidence type="ECO:0000313" key="1">
    <source>
        <dbReference type="EMBL" id="OGL87867.1"/>
    </source>
</evidence>
<organism evidence="1 2">
    <name type="scientific">Candidatus Uhrbacteria bacterium RIFCSPLOWO2_02_FULL_49_11</name>
    <dbReference type="NCBI Taxonomy" id="1802409"/>
    <lineage>
        <taxon>Bacteria</taxon>
        <taxon>Candidatus Uhriibacteriota</taxon>
    </lineage>
</organism>
<evidence type="ECO:0000313" key="2">
    <source>
        <dbReference type="Proteomes" id="UP000178264"/>
    </source>
</evidence>
<dbReference type="Proteomes" id="UP000178264">
    <property type="component" value="Unassembled WGS sequence"/>
</dbReference>
<sequence>MSALPELCQKVMNAYESLDFGLGRHVVSPYYMNADKRKRAASAVESGKGSPEEIVEELKLRALIKKIDLAKLSREEIRQLMTDERIGIDCSGLVSHILDPWVKETSHSALGRSLLRTQRSLKRKLLLRFRPFQNIDVTLLTSPENAQSVMLTDVKPGDLIRTRGGKHVLLIDEVEKDMENLISFSFIHSSDRFGNASGVQRGRVVILKPEASLYEQHWQESLPDQKPAYEGWLEEREKNGILRLNAINEKSQIQSSKFK</sequence>
<protein>
    <submittedName>
        <fullName evidence="1">Uncharacterized protein</fullName>
    </submittedName>
</protein>
<name>A0A1F7VCY6_9BACT</name>
<reference evidence="1 2" key="1">
    <citation type="journal article" date="2016" name="Nat. Commun.">
        <title>Thousands of microbial genomes shed light on interconnected biogeochemical processes in an aquifer system.</title>
        <authorList>
            <person name="Anantharaman K."/>
            <person name="Brown C.T."/>
            <person name="Hug L.A."/>
            <person name="Sharon I."/>
            <person name="Castelle C.J."/>
            <person name="Probst A.J."/>
            <person name="Thomas B.C."/>
            <person name="Singh A."/>
            <person name="Wilkins M.J."/>
            <person name="Karaoz U."/>
            <person name="Brodie E.L."/>
            <person name="Williams K.H."/>
            <person name="Hubbard S.S."/>
            <person name="Banfield J.F."/>
        </authorList>
    </citation>
    <scope>NUCLEOTIDE SEQUENCE [LARGE SCALE GENOMIC DNA]</scope>
</reference>
<dbReference type="AlphaFoldDB" id="A0A1F7VCY6"/>
<gene>
    <name evidence="1" type="ORF">A3I42_03480</name>
</gene>
<accession>A0A1F7VCY6</accession>